<protein>
    <submittedName>
        <fullName evidence="1">Uncharacterized protein</fullName>
    </submittedName>
</protein>
<sequence length="248" mass="28034">MVAIQYPVRPALRYDEEDITGCIAPWILWPIEAWTREPLLHKSEAVQIDFYAQPWMLKAPQAILSNLDTTIKTCFCVPLDKEDDLVFRIDAARLNSGSPLDFAASSATKPLSSSEFLVHFFNGRINSPTFQALGKKPLDITKYDFSMGLDTNEIFDVSGSRLSGILVNAPTRAVRGHDYDHKLIGIGWKEAKHGFVYRPVRSSFRRAQDTEPDLKDAIVFSVRPKEVRPQAKVAFIFFTSTYLAYANE</sequence>
<keyword evidence="2" id="KW-1185">Reference proteome</keyword>
<gene>
    <name evidence="1" type="ORF">N0V84_008022</name>
</gene>
<reference evidence="1" key="1">
    <citation type="submission" date="2022-10" db="EMBL/GenBank/DDBJ databases">
        <title>Tapping the CABI collections for fungal endophytes: first genome assemblies for Collariella, Neodidymelliopsis, Ascochyta clinopodiicola, Didymella pomorum, Didymosphaeria variabile, Neocosmospora piperis and Neocucurbitaria cava.</title>
        <authorList>
            <person name="Hill R."/>
        </authorList>
    </citation>
    <scope>NUCLEOTIDE SEQUENCE</scope>
    <source>
        <strain evidence="1">IMI 366586</strain>
    </source>
</reference>
<accession>A0A9W8W8Y8</accession>
<evidence type="ECO:0000313" key="1">
    <source>
        <dbReference type="EMBL" id="KAJ4316093.1"/>
    </source>
</evidence>
<name>A0A9W8W8Y8_9HYPO</name>
<dbReference type="Proteomes" id="UP001140502">
    <property type="component" value="Unassembled WGS sequence"/>
</dbReference>
<comment type="caution">
    <text evidence="1">The sequence shown here is derived from an EMBL/GenBank/DDBJ whole genome shotgun (WGS) entry which is preliminary data.</text>
</comment>
<dbReference type="AlphaFoldDB" id="A0A9W8W8Y8"/>
<organism evidence="1 2">
    <name type="scientific">Fusarium piperis</name>
    <dbReference type="NCBI Taxonomy" id="1435070"/>
    <lineage>
        <taxon>Eukaryota</taxon>
        <taxon>Fungi</taxon>
        <taxon>Dikarya</taxon>
        <taxon>Ascomycota</taxon>
        <taxon>Pezizomycotina</taxon>
        <taxon>Sordariomycetes</taxon>
        <taxon>Hypocreomycetidae</taxon>
        <taxon>Hypocreales</taxon>
        <taxon>Nectriaceae</taxon>
        <taxon>Fusarium</taxon>
        <taxon>Fusarium solani species complex</taxon>
    </lineage>
</organism>
<evidence type="ECO:0000313" key="2">
    <source>
        <dbReference type="Proteomes" id="UP001140502"/>
    </source>
</evidence>
<proteinExistence type="predicted"/>
<dbReference type="EMBL" id="JAPEUR010000188">
    <property type="protein sequence ID" value="KAJ4316093.1"/>
    <property type="molecule type" value="Genomic_DNA"/>
</dbReference>
<dbReference type="OrthoDB" id="5287072at2759"/>